<reference evidence="2" key="1">
    <citation type="submission" date="2016-01" db="EMBL/GenBank/DDBJ databases">
        <authorList>
            <person name="Peeters Charlotte."/>
        </authorList>
    </citation>
    <scope>NUCLEOTIDE SEQUENCE [LARGE SCALE GENOMIC DNA]</scope>
</reference>
<dbReference type="EMBL" id="FCOI02000046">
    <property type="protein sequence ID" value="SAK95789.1"/>
    <property type="molecule type" value="Genomic_DNA"/>
</dbReference>
<dbReference type="STRING" id="1777137.AWB76_07196"/>
<dbReference type="OrthoDB" id="1634609at2"/>
<dbReference type="GO" id="GO:0016032">
    <property type="term" value="P:viral process"/>
    <property type="evidence" value="ECO:0007669"/>
    <property type="project" value="InterPro"/>
</dbReference>
<dbReference type="CDD" id="cd22324">
    <property type="entry name" value="Endonuclease_I"/>
    <property type="match status" value="1"/>
</dbReference>
<keyword evidence="2" id="KW-1185">Reference proteome</keyword>
<dbReference type="Gene3D" id="3.40.91.30">
    <property type="match status" value="1"/>
</dbReference>
<organism evidence="1 2">
    <name type="scientific">Caballeronia temeraria</name>
    <dbReference type="NCBI Taxonomy" id="1777137"/>
    <lineage>
        <taxon>Bacteria</taxon>
        <taxon>Pseudomonadati</taxon>
        <taxon>Pseudomonadota</taxon>
        <taxon>Betaproteobacteria</taxon>
        <taxon>Burkholderiales</taxon>
        <taxon>Burkholderiaceae</taxon>
        <taxon>Caballeronia</taxon>
    </lineage>
</organism>
<keyword evidence="1" id="KW-0378">Hydrolase</keyword>
<evidence type="ECO:0000313" key="2">
    <source>
        <dbReference type="Proteomes" id="UP000054624"/>
    </source>
</evidence>
<dbReference type="Pfam" id="PF05367">
    <property type="entry name" value="Phage_endo_I"/>
    <property type="match status" value="1"/>
</dbReference>
<dbReference type="InterPro" id="IPR011335">
    <property type="entry name" value="Restrct_endonuc-II-like"/>
</dbReference>
<dbReference type="AlphaFoldDB" id="A0A158DME7"/>
<dbReference type="SUPFAM" id="SSF52980">
    <property type="entry name" value="Restriction endonuclease-like"/>
    <property type="match status" value="1"/>
</dbReference>
<dbReference type="GO" id="GO:0015074">
    <property type="term" value="P:DNA integration"/>
    <property type="evidence" value="ECO:0007669"/>
    <property type="project" value="InterPro"/>
</dbReference>
<proteinExistence type="predicted"/>
<protein>
    <submittedName>
        <fullName evidence="1">Phage endonuclease I</fullName>
    </submittedName>
</protein>
<gene>
    <name evidence="1" type="ORF">AWB76_07196</name>
</gene>
<keyword evidence="1" id="KW-0255">Endonuclease</keyword>
<accession>A0A158DME7</accession>
<keyword evidence="1" id="KW-0540">Nuclease</keyword>
<sequence length="143" mass="16541">MKIRARASKANWFSKKNGLVKVKAKLRSGLEDKIAAQLEEAGVEYEYEKLRLKYQIEHEYRPDFRLPNGIIVEGKGLFTSEDRSKHLAVKKAHPHLDVRFVFTRSASPLYKGSQSTYASWCTKHGYLYADRLIPEAWLKEPSK</sequence>
<name>A0A158DME7_9BURK</name>
<dbReference type="Proteomes" id="UP000054624">
    <property type="component" value="Unassembled WGS sequence"/>
</dbReference>
<evidence type="ECO:0000313" key="1">
    <source>
        <dbReference type="EMBL" id="SAK95789.1"/>
    </source>
</evidence>
<dbReference type="RefSeq" id="WP_061164727.1">
    <property type="nucleotide sequence ID" value="NZ_FCOI02000046.1"/>
</dbReference>
<dbReference type="InterPro" id="IPR008029">
    <property type="entry name" value="Phage_T7_Gp3_endoDNaseI"/>
</dbReference>
<dbReference type="GO" id="GO:0008833">
    <property type="term" value="F:deoxyribonuclease IV (phage-T4-induced) activity"/>
    <property type="evidence" value="ECO:0007669"/>
    <property type="project" value="InterPro"/>
</dbReference>